<evidence type="ECO:0008006" key="6">
    <source>
        <dbReference type="Google" id="ProtNLM"/>
    </source>
</evidence>
<dbReference type="EMBL" id="QFFZ01000087">
    <property type="protein sequence ID" value="TEB08668.1"/>
    <property type="molecule type" value="Genomic_DNA"/>
</dbReference>
<feature type="domain" description="Phosphoribosyltransferase" evidence="2">
    <location>
        <begin position="150"/>
        <end position="236"/>
    </location>
</feature>
<dbReference type="OrthoDB" id="9779910at2"/>
<feature type="domain" description="Double zinc ribbon" evidence="3">
    <location>
        <begin position="8"/>
        <end position="73"/>
    </location>
</feature>
<evidence type="ECO:0000259" key="3">
    <source>
        <dbReference type="Pfam" id="PF18912"/>
    </source>
</evidence>
<gene>
    <name evidence="4" type="ORF">Pmgp_03704</name>
</gene>
<dbReference type="Pfam" id="PF00156">
    <property type="entry name" value="Pribosyltran"/>
    <property type="match status" value="1"/>
</dbReference>
<comment type="caution">
    <text evidence="4">The sequence shown here is derived from an EMBL/GenBank/DDBJ whole genome shotgun (WGS) entry which is preliminary data.</text>
</comment>
<dbReference type="CDD" id="cd06223">
    <property type="entry name" value="PRTases_typeI"/>
    <property type="match status" value="1"/>
</dbReference>
<dbReference type="SUPFAM" id="SSF53271">
    <property type="entry name" value="PRTase-like"/>
    <property type="match status" value="1"/>
</dbReference>
<evidence type="ECO:0000256" key="1">
    <source>
        <dbReference type="ARBA" id="ARBA00008007"/>
    </source>
</evidence>
<proteinExistence type="inferred from homology"/>
<dbReference type="PANTHER" id="PTHR47505:SF1">
    <property type="entry name" value="DNA UTILIZATION PROTEIN YHGH"/>
    <property type="match status" value="1"/>
</dbReference>
<dbReference type="PANTHER" id="PTHR47505">
    <property type="entry name" value="DNA UTILIZATION PROTEIN YHGH"/>
    <property type="match status" value="1"/>
</dbReference>
<dbReference type="InterPro" id="IPR051910">
    <property type="entry name" value="ComF/GntX_DNA_util-trans"/>
</dbReference>
<reference evidence="4 5" key="1">
    <citation type="journal article" date="2018" name="Environ. Microbiol.">
        <title>Novel energy conservation strategies and behaviour of Pelotomaculum schinkii driving syntrophic propionate catabolism.</title>
        <authorList>
            <person name="Hidalgo-Ahumada C.A.P."/>
            <person name="Nobu M.K."/>
            <person name="Narihiro T."/>
            <person name="Tamaki H."/>
            <person name="Liu W.T."/>
            <person name="Kamagata Y."/>
            <person name="Stams A.J.M."/>
            <person name="Imachi H."/>
            <person name="Sousa D.Z."/>
        </authorList>
    </citation>
    <scope>NUCLEOTIDE SEQUENCE [LARGE SCALE GENOMIC DNA]</scope>
    <source>
        <strain evidence="4 5">MGP</strain>
    </source>
</reference>
<dbReference type="InterPro" id="IPR029057">
    <property type="entry name" value="PRTase-like"/>
</dbReference>
<sequence>MKLLWKALLNLVFPEGPECPLCGGRRRGEDVCGKCRKIIDGYGKEPYCARCGRYAGKGAVFPSVAVHFCYECRKHSWPFVRARAAGPYESVLKDAIHRFKYTGRRSLAICLARLMAEAACAGPVFPHLDLALPMPLSNEKLRRRGFNQAALLAKEVGSLLQIPVSEGLLVKDFETSPQAGLPRAARESNLMGAFRVTDSGALRGRSILIIDDVFTTGSTMSSAASVVRKAGAGQVFALTAAAGRYF</sequence>
<keyword evidence="5" id="KW-1185">Reference proteome</keyword>
<evidence type="ECO:0000313" key="5">
    <source>
        <dbReference type="Proteomes" id="UP000297597"/>
    </source>
</evidence>
<evidence type="ECO:0000259" key="2">
    <source>
        <dbReference type="Pfam" id="PF00156"/>
    </source>
</evidence>
<dbReference type="InterPro" id="IPR044005">
    <property type="entry name" value="DZR_2"/>
</dbReference>
<dbReference type="Gene3D" id="3.40.50.2020">
    <property type="match status" value="1"/>
</dbReference>
<organism evidence="4 5">
    <name type="scientific">Pelotomaculum propionicicum</name>
    <dbReference type="NCBI Taxonomy" id="258475"/>
    <lineage>
        <taxon>Bacteria</taxon>
        <taxon>Bacillati</taxon>
        <taxon>Bacillota</taxon>
        <taxon>Clostridia</taxon>
        <taxon>Eubacteriales</taxon>
        <taxon>Desulfotomaculaceae</taxon>
        <taxon>Pelotomaculum</taxon>
    </lineage>
</organism>
<dbReference type="Pfam" id="PF18912">
    <property type="entry name" value="DZR_2"/>
    <property type="match status" value="1"/>
</dbReference>
<dbReference type="AlphaFoldDB" id="A0A4Y7RI38"/>
<dbReference type="RefSeq" id="WP_134216088.1">
    <property type="nucleotide sequence ID" value="NZ_QFFZ01000087.1"/>
</dbReference>
<dbReference type="Proteomes" id="UP000297597">
    <property type="component" value="Unassembled WGS sequence"/>
</dbReference>
<name>A0A4Y7RI38_9FIRM</name>
<evidence type="ECO:0000313" key="4">
    <source>
        <dbReference type="EMBL" id="TEB08668.1"/>
    </source>
</evidence>
<protein>
    <recommendedName>
        <fullName evidence="6">Orotate phosphoribosyltransferase</fullName>
    </recommendedName>
</protein>
<accession>A0A4Y7RI38</accession>
<dbReference type="InterPro" id="IPR000836">
    <property type="entry name" value="PRTase_dom"/>
</dbReference>
<comment type="similarity">
    <text evidence="1">Belongs to the ComF/GntX family.</text>
</comment>